<dbReference type="Proteomes" id="UP000504635">
    <property type="component" value="Unplaced"/>
</dbReference>
<reference evidence="4" key="1">
    <citation type="submission" date="2025-08" db="UniProtKB">
        <authorList>
            <consortium name="RefSeq"/>
        </authorList>
    </citation>
    <scope>IDENTIFICATION</scope>
    <source>
        <tissue evidence="4">Gonads</tissue>
    </source>
</reference>
<dbReference type="PANTHER" id="PTHR11552">
    <property type="entry name" value="GLUCOSE-METHANOL-CHOLINE GMC OXIDOREDUCTASE"/>
    <property type="match status" value="1"/>
</dbReference>
<evidence type="ECO:0000259" key="2">
    <source>
        <dbReference type="PROSITE" id="PS00624"/>
    </source>
</evidence>
<name>A0A6J2YJ64_SITOR</name>
<dbReference type="SUPFAM" id="SSF54373">
    <property type="entry name" value="FAD-linked reductases, C-terminal domain"/>
    <property type="match status" value="1"/>
</dbReference>
<dbReference type="KEGG" id="soy:115887923"/>
<evidence type="ECO:0000313" key="3">
    <source>
        <dbReference type="Proteomes" id="UP000504635"/>
    </source>
</evidence>
<dbReference type="GeneID" id="115887923"/>
<dbReference type="InterPro" id="IPR012132">
    <property type="entry name" value="GMC_OxRdtase"/>
</dbReference>
<dbReference type="InterPro" id="IPR036188">
    <property type="entry name" value="FAD/NAD-bd_sf"/>
</dbReference>
<keyword evidence="3" id="KW-1185">Reference proteome</keyword>
<sequence>MNCGCAETYIGPPLTATCGGGSFLVFMGLLDTFIRKKCEISEICQRVTPRQAPDLEYDFVVIGGGSGGATAAGKLAQVRGWRVLLIEAGGDEPPGSQVPSMVVNYFGDPYMDWNYQTEPEPTGCQGYPEKRCTWPRGKVLGGCSVINGMMYTRGTPKDYENWVAAGNPGWSYEEVLPVFKRFEDNKDIGTLVDAKYHGVNGPLTTSRFRHQPDMAFDILEAAKQIGQPVSNDLNGAQYTGFCIAQSNTRDGVRLSSARAYVRPQRNNPNFHVMLNSTATKITLTQSGVQKSVTGVEFEYAGVKRFVRVRREVIMAAGALNTPQLLLLSGIGPQDELQKVGIKQEHNLPGVGRNLQNHVAFYMGYKLTKVPAVNDLDWSTALEYILNRKGPMSSTGLSQVTARINSPYANPSGTDPDLQIFFAGYTAHCASSGSVGDPEDPEDPDAKKEFTFSPVVLHPKSKGYVGLHSNNPFDPPKMVANYLTEPEDVRVLIAGIRVIQQIANSTIMVQKYGMQIDETEYGDCAVKNRYDSDEFWDCAVKYYTGPENHQACSCRMGPKSDPMAVVDNKLLVHGMTNLRITDASAMPLLVSGNTHATIVMMAERGVDFIKEKWLNGGGIANRFGGESQASNQRVPAVTSPPVRQNNFYNHNKQMGLPSNFNHNEMFHKQHPNLPNPYLGYNGKYVPMYNYYQGYNSQGYENTVSNYNTQNNQNNRKQ</sequence>
<dbReference type="InterPro" id="IPR007867">
    <property type="entry name" value="GMC_OxRtase_C"/>
</dbReference>
<accession>A0A6J2YJ64</accession>
<comment type="similarity">
    <text evidence="1">Belongs to the GMC oxidoreductase family.</text>
</comment>
<dbReference type="Gene3D" id="3.50.50.60">
    <property type="entry name" value="FAD/NAD(P)-binding domain"/>
    <property type="match status" value="1"/>
</dbReference>
<dbReference type="InParanoid" id="A0A6J2YJ64"/>
<protein>
    <submittedName>
        <fullName evidence="4">Glucose dehydrogenase [FAD, quinone]-like</fullName>
    </submittedName>
</protein>
<proteinExistence type="inferred from homology"/>
<organism evidence="3 4">
    <name type="scientific">Sitophilus oryzae</name>
    <name type="common">Rice weevil</name>
    <name type="synonym">Curculio oryzae</name>
    <dbReference type="NCBI Taxonomy" id="7048"/>
    <lineage>
        <taxon>Eukaryota</taxon>
        <taxon>Metazoa</taxon>
        <taxon>Ecdysozoa</taxon>
        <taxon>Arthropoda</taxon>
        <taxon>Hexapoda</taxon>
        <taxon>Insecta</taxon>
        <taxon>Pterygota</taxon>
        <taxon>Neoptera</taxon>
        <taxon>Endopterygota</taxon>
        <taxon>Coleoptera</taxon>
        <taxon>Polyphaga</taxon>
        <taxon>Cucujiformia</taxon>
        <taxon>Curculionidae</taxon>
        <taxon>Dryophthorinae</taxon>
        <taxon>Sitophilus</taxon>
    </lineage>
</organism>
<dbReference type="GO" id="GO:0016614">
    <property type="term" value="F:oxidoreductase activity, acting on CH-OH group of donors"/>
    <property type="evidence" value="ECO:0007669"/>
    <property type="project" value="InterPro"/>
</dbReference>
<dbReference type="PANTHER" id="PTHR11552:SF217">
    <property type="entry name" value="GLUCOSE DEHYDROGENASE [FAD, QUINONE]"/>
    <property type="match status" value="1"/>
</dbReference>
<dbReference type="SUPFAM" id="SSF51905">
    <property type="entry name" value="FAD/NAD(P)-binding domain"/>
    <property type="match status" value="1"/>
</dbReference>
<dbReference type="PROSITE" id="PS00624">
    <property type="entry name" value="GMC_OXRED_2"/>
    <property type="match status" value="1"/>
</dbReference>
<dbReference type="GO" id="GO:0050660">
    <property type="term" value="F:flavin adenine dinucleotide binding"/>
    <property type="evidence" value="ECO:0007669"/>
    <property type="project" value="InterPro"/>
</dbReference>
<gene>
    <name evidence="4" type="primary">LOC115887923</name>
</gene>
<evidence type="ECO:0000313" key="4">
    <source>
        <dbReference type="RefSeq" id="XP_030763316.1"/>
    </source>
</evidence>
<dbReference type="InterPro" id="IPR000172">
    <property type="entry name" value="GMC_OxRdtase_N"/>
</dbReference>
<evidence type="ECO:0000256" key="1">
    <source>
        <dbReference type="ARBA" id="ARBA00010790"/>
    </source>
</evidence>
<dbReference type="AlphaFoldDB" id="A0A6J2YJ64"/>
<dbReference type="Gene3D" id="3.30.560.10">
    <property type="entry name" value="Glucose Oxidase, domain 3"/>
    <property type="match status" value="1"/>
</dbReference>
<dbReference type="Pfam" id="PF00732">
    <property type="entry name" value="GMC_oxred_N"/>
    <property type="match status" value="1"/>
</dbReference>
<dbReference type="RefSeq" id="XP_030763316.1">
    <property type="nucleotide sequence ID" value="XM_030907456.1"/>
</dbReference>
<dbReference type="Pfam" id="PF05199">
    <property type="entry name" value="GMC_oxred_C"/>
    <property type="match status" value="1"/>
</dbReference>
<dbReference type="OrthoDB" id="269227at2759"/>
<feature type="domain" description="Glucose-methanol-choline oxidoreductase N-terminal" evidence="2">
    <location>
        <begin position="317"/>
        <end position="331"/>
    </location>
</feature>